<evidence type="ECO:0000313" key="2">
    <source>
        <dbReference type="Proteomes" id="UP000824105"/>
    </source>
</evidence>
<evidence type="ECO:0008006" key="3">
    <source>
        <dbReference type="Google" id="ProtNLM"/>
    </source>
</evidence>
<dbReference type="PROSITE" id="PS51257">
    <property type="entry name" value="PROKAR_LIPOPROTEIN"/>
    <property type="match status" value="1"/>
</dbReference>
<protein>
    <recommendedName>
        <fullName evidence="3">YD repeat-containing protein</fullName>
    </recommendedName>
</protein>
<dbReference type="Proteomes" id="UP000824105">
    <property type="component" value="Unassembled WGS sequence"/>
</dbReference>
<sequence length="628" mass="69732">MDRRIPVLLGASLLALLGLSGCGGSRIPEEELTALLNEQTYFTERMAGVESLEIEKQTAEDGVTKIDATIVSHNGFTRYTDDCTIELARDEETEEWTVTDLGGAAVSMEALYAPDAYAIDQVMTAETYCMLGIGGGGEESVLLPGYTLGEVALSNENPQFPTATAQISFEGQTYGWFTFHGSAALQLTYEPVRGGWEANAFTPNEDFSIDCALEGRTYKTEAFRDRESASYEYQDHCWYVTFGDFDWREGGLVGCSARKYNIEEGTDVESYQDRCYRIRRLAPSPIDLGNASNDWVLTMAPGDGVRESFPMRTLDDPTATGVVFWDHTSGAVDYGYACEQVDGPTPDSLTVAEPEPAALPVPEIAPAAEITADPDVKDMVVTTSGKETNYYDPETEEHWTIQYFYDGQGNQVGQINFREGEVYSRIKYIYNANNVKTAQFFYTGNQHTQSRYFDLDGNETYMTADQTIYWADGTTEKNYVTTTSTYDRLGRITAAESSDGSSTSYNYDEGSYRGWKHAHTLLANGEELQSTTNLHFDTDWRLIGEEVLDEDGNISKMIAHEYDEDGNEVRVTVTDATGAVIELTTRTFDEFGNVLTDRYESHGTVQWDSAFTTMPLSEALKAQASWGA</sequence>
<dbReference type="Gene3D" id="2.180.10.10">
    <property type="entry name" value="RHS repeat-associated core"/>
    <property type="match status" value="1"/>
</dbReference>
<accession>A0A9D2FHC9</accession>
<reference evidence="1" key="2">
    <citation type="submission" date="2021-04" db="EMBL/GenBank/DDBJ databases">
        <authorList>
            <person name="Gilroy R."/>
        </authorList>
    </citation>
    <scope>NUCLEOTIDE SEQUENCE</scope>
    <source>
        <strain evidence="1">CHK188-11489</strain>
    </source>
</reference>
<proteinExistence type="predicted"/>
<organism evidence="1 2">
    <name type="scientific">Candidatus Gemmiger avistercoris</name>
    <dbReference type="NCBI Taxonomy" id="2838606"/>
    <lineage>
        <taxon>Bacteria</taxon>
        <taxon>Bacillati</taxon>
        <taxon>Bacillota</taxon>
        <taxon>Clostridia</taxon>
        <taxon>Eubacteriales</taxon>
        <taxon>Gemmiger</taxon>
    </lineage>
</organism>
<comment type="caution">
    <text evidence="1">The sequence shown here is derived from an EMBL/GenBank/DDBJ whole genome shotgun (WGS) entry which is preliminary data.</text>
</comment>
<dbReference type="AlphaFoldDB" id="A0A9D2FHC9"/>
<evidence type="ECO:0000313" key="1">
    <source>
        <dbReference type="EMBL" id="HIZ61258.1"/>
    </source>
</evidence>
<name>A0A9D2FHC9_9FIRM</name>
<gene>
    <name evidence="1" type="ORF">H9724_00585</name>
</gene>
<reference evidence="1" key="1">
    <citation type="journal article" date="2021" name="PeerJ">
        <title>Extensive microbial diversity within the chicken gut microbiome revealed by metagenomics and culture.</title>
        <authorList>
            <person name="Gilroy R."/>
            <person name="Ravi A."/>
            <person name="Getino M."/>
            <person name="Pursley I."/>
            <person name="Horton D.L."/>
            <person name="Alikhan N.F."/>
            <person name="Baker D."/>
            <person name="Gharbi K."/>
            <person name="Hall N."/>
            <person name="Watson M."/>
            <person name="Adriaenssens E.M."/>
            <person name="Foster-Nyarko E."/>
            <person name="Jarju S."/>
            <person name="Secka A."/>
            <person name="Antonio M."/>
            <person name="Oren A."/>
            <person name="Chaudhuri R.R."/>
            <person name="La Ragione R."/>
            <person name="Hildebrand F."/>
            <person name="Pallen M.J."/>
        </authorList>
    </citation>
    <scope>NUCLEOTIDE SEQUENCE</scope>
    <source>
        <strain evidence="1">CHK188-11489</strain>
    </source>
</reference>
<dbReference type="EMBL" id="DXBF01000007">
    <property type="protein sequence ID" value="HIZ61258.1"/>
    <property type="molecule type" value="Genomic_DNA"/>
</dbReference>